<evidence type="ECO:0000313" key="10">
    <source>
        <dbReference type="Proteomes" id="UP001293593"/>
    </source>
</evidence>
<organism evidence="9 10">
    <name type="scientific">Acacia crassicarpa</name>
    <name type="common">northern wattle</name>
    <dbReference type="NCBI Taxonomy" id="499986"/>
    <lineage>
        <taxon>Eukaryota</taxon>
        <taxon>Viridiplantae</taxon>
        <taxon>Streptophyta</taxon>
        <taxon>Embryophyta</taxon>
        <taxon>Tracheophyta</taxon>
        <taxon>Spermatophyta</taxon>
        <taxon>Magnoliopsida</taxon>
        <taxon>eudicotyledons</taxon>
        <taxon>Gunneridae</taxon>
        <taxon>Pentapetalae</taxon>
        <taxon>rosids</taxon>
        <taxon>fabids</taxon>
        <taxon>Fabales</taxon>
        <taxon>Fabaceae</taxon>
        <taxon>Caesalpinioideae</taxon>
        <taxon>mimosoid clade</taxon>
        <taxon>Acacieae</taxon>
        <taxon>Acacia</taxon>
    </lineage>
</organism>
<comment type="similarity">
    <text evidence="1">Belongs to the disease resistance NB-LRR family.</text>
</comment>
<evidence type="ECO:0000256" key="5">
    <source>
        <dbReference type="ARBA" id="ARBA00022821"/>
    </source>
</evidence>
<keyword evidence="5" id="KW-0611">Plant defense</keyword>
<dbReference type="Pfam" id="PF00931">
    <property type="entry name" value="NB-ARC"/>
    <property type="match status" value="1"/>
</dbReference>
<feature type="domain" description="AAA+ ATPase" evidence="8">
    <location>
        <begin position="166"/>
        <end position="296"/>
    </location>
</feature>
<dbReference type="InterPro" id="IPR042197">
    <property type="entry name" value="Apaf_helical"/>
</dbReference>
<gene>
    <name evidence="9" type="ORF">QN277_018582</name>
</gene>
<reference evidence="9" key="1">
    <citation type="submission" date="2023-10" db="EMBL/GenBank/DDBJ databases">
        <title>Chromosome-level genome of the transformable northern wattle, Acacia crassicarpa.</title>
        <authorList>
            <person name="Massaro I."/>
            <person name="Sinha N.R."/>
            <person name="Poethig S."/>
            <person name="Leichty A.R."/>
        </authorList>
    </citation>
    <scope>NUCLEOTIDE SEQUENCE</scope>
    <source>
        <strain evidence="9">Acra3RX</strain>
        <tissue evidence="9">Leaf</tissue>
    </source>
</reference>
<evidence type="ECO:0000256" key="6">
    <source>
        <dbReference type="ARBA" id="ARBA00022840"/>
    </source>
</evidence>
<dbReference type="Gene3D" id="1.10.10.10">
    <property type="entry name" value="Winged helix-like DNA-binding domain superfamily/Winged helix DNA-binding domain"/>
    <property type="match status" value="1"/>
</dbReference>
<dbReference type="GO" id="GO:0043531">
    <property type="term" value="F:ADP binding"/>
    <property type="evidence" value="ECO:0007669"/>
    <property type="project" value="InterPro"/>
</dbReference>
<keyword evidence="4" id="KW-0547">Nucleotide-binding</keyword>
<comment type="caution">
    <text evidence="9">The sequence shown here is derived from an EMBL/GenBank/DDBJ whole genome shotgun (WGS) entry which is preliminary data.</text>
</comment>
<evidence type="ECO:0000259" key="8">
    <source>
        <dbReference type="SMART" id="SM00382"/>
    </source>
</evidence>
<dbReference type="Gene3D" id="1.10.8.430">
    <property type="entry name" value="Helical domain of apoptotic protease-activating factors"/>
    <property type="match status" value="1"/>
</dbReference>
<keyword evidence="6" id="KW-0067">ATP-binding</keyword>
<evidence type="ECO:0000256" key="1">
    <source>
        <dbReference type="ARBA" id="ARBA00008894"/>
    </source>
</evidence>
<dbReference type="PANTHER" id="PTHR33463">
    <property type="entry name" value="NB-ARC DOMAIN-CONTAINING PROTEIN-RELATED"/>
    <property type="match status" value="1"/>
</dbReference>
<evidence type="ECO:0000256" key="7">
    <source>
        <dbReference type="SAM" id="Coils"/>
    </source>
</evidence>
<dbReference type="InterPro" id="IPR050905">
    <property type="entry name" value="Plant_NBS-LRR"/>
</dbReference>
<dbReference type="InterPro" id="IPR032675">
    <property type="entry name" value="LRR_dom_sf"/>
</dbReference>
<dbReference type="InterPro" id="IPR036388">
    <property type="entry name" value="WH-like_DNA-bd_sf"/>
</dbReference>
<dbReference type="GO" id="GO:0005524">
    <property type="term" value="F:ATP binding"/>
    <property type="evidence" value="ECO:0007669"/>
    <property type="project" value="UniProtKB-KW"/>
</dbReference>
<evidence type="ECO:0000313" key="9">
    <source>
        <dbReference type="EMBL" id="KAK4275511.1"/>
    </source>
</evidence>
<keyword evidence="3" id="KW-0677">Repeat</keyword>
<name>A0AAE1JRY1_9FABA</name>
<dbReference type="Proteomes" id="UP001293593">
    <property type="component" value="Unassembled WGS sequence"/>
</dbReference>
<dbReference type="AlphaFoldDB" id="A0AAE1JRY1"/>
<keyword evidence="7" id="KW-0175">Coiled coil</keyword>
<dbReference type="PANTHER" id="PTHR33463:SF105">
    <property type="entry name" value="AND NB-ARC DOMAIN DISEASE RESISTANCE PROTEIN, PUTATIVE-RELATED"/>
    <property type="match status" value="1"/>
</dbReference>
<dbReference type="EMBL" id="JAWXYG010000004">
    <property type="protein sequence ID" value="KAK4275511.1"/>
    <property type="molecule type" value="Genomic_DNA"/>
</dbReference>
<sequence length="829" mass="94832">MEVIVSIGEKIAECLAGPILRRARYLFCFKQFVGDVEKAKQQLEGKLADVNKRKEEADRKTEEIMPSVKKWLDDVNAIFEDVQKLQQELKGRGNKCFNVSLKYSLAKQMEDKAKQMMEFKNNSYFEPFSQLIQLPGIAYFSSKEFVNFDSRKSAYNHLLEVIKDGKNKIVGLYGMGGSGKTTLAKEVGKKVDELKLFEKVVIAVVSKPPIILNIQQEIAGQIGLQLQEPTQITRAQRLSEGLKNKRILIILDDVWSKLSLEQIGIPLKEGCCVLLTTRLRHVCLDMDCESIIELSVLTDEEAWALFKMHANPTNVLNNEFDSIGRKIVGECKGLPIAIVTVGSTLKGRGLRVWESTLQKLQRPLPLDVEDDDFKKPFAILEVSYDNLPSPLAQSLFLLCSMFPEDHEIDIEDLIRFGKGTFKLGDNIYTMEDGRNKISITIEELLDSCLLMRTDNPTCVKMHDLVRDVALWISKKQHQAILVDRLVVSRMLEENETLKETKAISLWNLENNFTLSNQLKCSTLEILLLHSDEVFIEDLGGIQSKGFIENLRGIESLKVLAFVTFSFKWFLDKPIRWLMPQSIVSSSSSSMNLHTLCFRGIELGDISFLCHLKRLETLDLRGSQFDELPNGIVYMKKLKLLDVFGCKIEKSPLEVIQKCEQLEELYFMENKTAIPKNLSLSRLERYVIYDSTSTILSFYYDIYLVFDSCDEPWRALCIQSFKVSDLNSSIIFSLSMSQLYIKRCFELTTIFPHATSLSLPKLRTLQICGCNKVKWLFSYSLAVHCPSLEELKIECCEELERLIQEEVAHGDHLLHQRESHHDLPNYPYVS</sequence>
<dbReference type="PRINTS" id="PR00364">
    <property type="entry name" value="DISEASERSIST"/>
</dbReference>
<dbReference type="InterPro" id="IPR027417">
    <property type="entry name" value="P-loop_NTPase"/>
</dbReference>
<dbReference type="SUPFAM" id="SSF52058">
    <property type="entry name" value="L domain-like"/>
    <property type="match status" value="1"/>
</dbReference>
<dbReference type="GO" id="GO:0006952">
    <property type="term" value="P:defense response"/>
    <property type="evidence" value="ECO:0007669"/>
    <property type="project" value="UniProtKB-KW"/>
</dbReference>
<dbReference type="InterPro" id="IPR002182">
    <property type="entry name" value="NB-ARC"/>
</dbReference>
<dbReference type="Gene3D" id="3.40.50.300">
    <property type="entry name" value="P-loop containing nucleotide triphosphate hydrolases"/>
    <property type="match status" value="1"/>
</dbReference>
<dbReference type="InterPro" id="IPR003593">
    <property type="entry name" value="AAA+_ATPase"/>
</dbReference>
<keyword evidence="10" id="KW-1185">Reference proteome</keyword>
<protein>
    <recommendedName>
        <fullName evidence="8">AAA+ ATPase domain-containing protein</fullName>
    </recommendedName>
</protein>
<feature type="coiled-coil region" evidence="7">
    <location>
        <begin position="33"/>
        <end position="88"/>
    </location>
</feature>
<dbReference type="Gene3D" id="3.80.10.10">
    <property type="entry name" value="Ribonuclease Inhibitor"/>
    <property type="match status" value="1"/>
</dbReference>
<evidence type="ECO:0000256" key="3">
    <source>
        <dbReference type="ARBA" id="ARBA00022737"/>
    </source>
</evidence>
<accession>A0AAE1JRY1</accession>
<keyword evidence="2" id="KW-0433">Leucine-rich repeat</keyword>
<dbReference type="SUPFAM" id="SSF52540">
    <property type="entry name" value="P-loop containing nucleoside triphosphate hydrolases"/>
    <property type="match status" value="1"/>
</dbReference>
<dbReference type="SMART" id="SM00382">
    <property type="entry name" value="AAA"/>
    <property type="match status" value="1"/>
</dbReference>
<proteinExistence type="inferred from homology"/>
<evidence type="ECO:0000256" key="4">
    <source>
        <dbReference type="ARBA" id="ARBA00022741"/>
    </source>
</evidence>
<dbReference type="FunFam" id="3.40.50.300:FF:001091">
    <property type="entry name" value="Probable disease resistance protein At1g61300"/>
    <property type="match status" value="1"/>
</dbReference>
<evidence type="ECO:0000256" key="2">
    <source>
        <dbReference type="ARBA" id="ARBA00022614"/>
    </source>
</evidence>